<dbReference type="InterPro" id="IPR014015">
    <property type="entry name" value="Helicase_SF3_DNA-vir"/>
</dbReference>
<dbReference type="InterPro" id="IPR027417">
    <property type="entry name" value="P-loop_NTPase"/>
</dbReference>
<dbReference type="GO" id="GO:0004386">
    <property type="term" value="F:helicase activity"/>
    <property type="evidence" value="ECO:0007669"/>
    <property type="project" value="UniProtKB-KW"/>
</dbReference>
<dbReference type="InterPro" id="IPR045455">
    <property type="entry name" value="NrS-1_pol-like_helicase"/>
</dbReference>
<evidence type="ECO:0000256" key="1">
    <source>
        <dbReference type="ARBA" id="ARBA00022741"/>
    </source>
</evidence>
<dbReference type="Gene3D" id="3.40.50.300">
    <property type="entry name" value="P-loop containing nucleotide triphosphate hydrolases"/>
    <property type="match status" value="1"/>
</dbReference>
<dbReference type="NCBIfam" id="TIGR01613">
    <property type="entry name" value="primase_Cterm"/>
    <property type="match status" value="1"/>
</dbReference>
<dbReference type="EMBL" id="CR522870">
    <property type="protein sequence ID" value="CAG34908.1"/>
    <property type="molecule type" value="Genomic_DNA"/>
</dbReference>
<proteinExistence type="predicted"/>
<feature type="domain" description="SF3 helicase" evidence="5">
    <location>
        <begin position="366"/>
        <end position="520"/>
    </location>
</feature>
<dbReference type="KEGG" id="dps:DP0179"/>
<dbReference type="InterPro" id="IPR014818">
    <property type="entry name" value="Phage/plasmid_primase_P4_C"/>
</dbReference>
<dbReference type="InterPro" id="IPR006500">
    <property type="entry name" value="Helicase_put_C_phage/plasmid"/>
</dbReference>
<organism evidence="6 7">
    <name type="scientific">Desulfotalea psychrophila (strain LSv54 / DSM 12343)</name>
    <dbReference type="NCBI Taxonomy" id="177439"/>
    <lineage>
        <taxon>Bacteria</taxon>
        <taxon>Pseudomonadati</taxon>
        <taxon>Thermodesulfobacteriota</taxon>
        <taxon>Desulfobulbia</taxon>
        <taxon>Desulfobulbales</taxon>
        <taxon>Desulfocapsaceae</taxon>
        <taxon>Desulfotalea</taxon>
    </lineage>
</organism>
<keyword evidence="4" id="KW-0067">ATP-binding</keyword>
<dbReference type="GO" id="GO:0016787">
    <property type="term" value="F:hydrolase activity"/>
    <property type="evidence" value="ECO:0007669"/>
    <property type="project" value="UniProtKB-KW"/>
</dbReference>
<dbReference type="Pfam" id="PF03288">
    <property type="entry name" value="Pox_D5"/>
    <property type="match status" value="1"/>
</dbReference>
<evidence type="ECO:0000259" key="5">
    <source>
        <dbReference type="PROSITE" id="PS51206"/>
    </source>
</evidence>
<dbReference type="PANTHER" id="PTHR35372">
    <property type="entry name" value="ATP BINDING PROTEIN-RELATED"/>
    <property type="match status" value="1"/>
</dbReference>
<reference evidence="7" key="1">
    <citation type="journal article" date="2004" name="Environ. Microbiol.">
        <title>The genome of Desulfotalea psychrophila, a sulfate-reducing bacterium from permanently cold Arctic sediments.</title>
        <authorList>
            <person name="Rabus R."/>
            <person name="Ruepp A."/>
            <person name="Frickey T."/>
            <person name="Rattei T."/>
            <person name="Fartmann B."/>
            <person name="Stark M."/>
            <person name="Bauer M."/>
            <person name="Zibat A."/>
            <person name="Lombardot T."/>
            <person name="Becker I."/>
            <person name="Amann J."/>
            <person name="Gellner K."/>
            <person name="Teeling H."/>
            <person name="Leuschner W.D."/>
            <person name="Gloeckner F.-O."/>
            <person name="Lupas A.N."/>
            <person name="Amann R."/>
            <person name="Klenk H.-P."/>
        </authorList>
    </citation>
    <scope>NUCLEOTIDE SEQUENCE [LARGE SCALE GENOMIC DNA]</scope>
    <source>
        <strain evidence="7">DSM 12343 / LSv54</strain>
    </source>
</reference>
<dbReference type="AlphaFoldDB" id="Q6ARW7"/>
<dbReference type="InterPro" id="IPR051620">
    <property type="entry name" value="ORF904-like_C"/>
</dbReference>
<dbReference type="GO" id="GO:0005524">
    <property type="term" value="F:ATP binding"/>
    <property type="evidence" value="ECO:0007669"/>
    <property type="project" value="UniProtKB-KW"/>
</dbReference>
<keyword evidence="3" id="KW-0347">Helicase</keyword>
<dbReference type="STRING" id="177439.DP0179"/>
<gene>
    <name evidence="6" type="ordered locus">DP0179</name>
</gene>
<evidence type="ECO:0000256" key="3">
    <source>
        <dbReference type="ARBA" id="ARBA00022806"/>
    </source>
</evidence>
<dbReference type="Pfam" id="PF08706">
    <property type="entry name" value="D5_N"/>
    <property type="match status" value="1"/>
</dbReference>
<dbReference type="SMART" id="SM00885">
    <property type="entry name" value="D5_N"/>
    <property type="match status" value="1"/>
</dbReference>
<evidence type="ECO:0000313" key="6">
    <source>
        <dbReference type="EMBL" id="CAG34908.1"/>
    </source>
</evidence>
<dbReference type="HOGENOM" id="CLU_420187_0_0_7"/>
<dbReference type="Proteomes" id="UP000000602">
    <property type="component" value="Chromosome"/>
</dbReference>
<dbReference type="Pfam" id="PF19263">
    <property type="entry name" value="DUF5906"/>
    <property type="match status" value="1"/>
</dbReference>
<accession>Q6ARW7</accession>
<evidence type="ECO:0000313" key="7">
    <source>
        <dbReference type="Proteomes" id="UP000000602"/>
    </source>
</evidence>
<protein>
    <recommendedName>
        <fullName evidence="5">SF3 helicase domain-containing protein</fullName>
    </recommendedName>
</protein>
<keyword evidence="1" id="KW-0547">Nucleotide-binding</keyword>
<dbReference type="PANTHER" id="PTHR35372:SF2">
    <property type="entry name" value="SF3 HELICASE DOMAIN-CONTAINING PROTEIN"/>
    <property type="match status" value="1"/>
</dbReference>
<evidence type="ECO:0000256" key="2">
    <source>
        <dbReference type="ARBA" id="ARBA00022801"/>
    </source>
</evidence>
<keyword evidence="7" id="KW-1185">Reference proteome</keyword>
<keyword evidence="2" id="KW-0378">Hydrolase</keyword>
<dbReference type="PROSITE" id="PS51206">
    <property type="entry name" value="SF3_HELICASE_1"/>
    <property type="match status" value="1"/>
</dbReference>
<dbReference type="eggNOG" id="COG3378">
    <property type="taxonomic scope" value="Bacteria"/>
</dbReference>
<dbReference type="InterPro" id="IPR004968">
    <property type="entry name" value="DNA_primase/NTPase_C"/>
</dbReference>
<evidence type="ECO:0000256" key="4">
    <source>
        <dbReference type="ARBA" id="ARBA00022840"/>
    </source>
</evidence>
<dbReference type="SUPFAM" id="SSF52540">
    <property type="entry name" value="P-loop containing nucleoside triphosphate hydrolases"/>
    <property type="match status" value="1"/>
</dbReference>
<sequence>MGMIEFTPLTEAQNMLYEATVSVAKEEVHAEADRIRQQYMSVEAIKLAEKTGVDVEHAEETVRLRCNGHLSPEDIIYFQNGSTATVEEMLADRSKYDGTPCADPLEREEGLNRAMFYANADTGKPLIHSFLHGGQIHHLTGRQEEPVEEHAPSFSELLERAATLKAGDTKGMKDILELATALDSIEEQELLRKIKKNTGMPLQAMRSYTRKGQVDSKDLDHLDIARKLLEEIGKENVLNCEDGVFIWREKGVWEPMRKGELKHRLQKLIEGKMRVMSQWVVGATEVFTNDVYRANHEFNIGDPNVINCLNGELHLNHKTGSWEPKSHDKLAYRTSQIPVEFDPTATAPRFKQFLNEIFETDEDSQDKTRALLEMCGYTMVAHCSYELFVILIGTGANGKSVFLSLLEAIVGPKNTVGVQPSQFDNRFQRGHMRHKLANIVTEIKQGEVIADAELKGIVSGEPSTVENKFKDPFTMRPHVTCWFATNHMPHTRDFSEALFRRALILKFNRVFSDEEKNPKLKDELFAELPGILNLALHAYANAVLNGFTKPDSSEQAKEEWRLEADQVQQFVEDCCEKSPYEEIESSTLFRAYRSWAETNGIRKMLSQKSFRDRLTRLGFGSKRNKQARLVTGIAMANNFPGSAADLLGELLS</sequence>
<name>Q6ARW7_DESPS</name>